<dbReference type="AlphaFoldDB" id="A0A2W7S2I3"/>
<name>A0A2W7S2I3_9BACT</name>
<proteinExistence type="predicted"/>
<dbReference type="EMBL" id="QKZU01000001">
    <property type="protein sequence ID" value="PZX61139.1"/>
    <property type="molecule type" value="Genomic_DNA"/>
</dbReference>
<dbReference type="Proteomes" id="UP000321927">
    <property type="component" value="Unassembled WGS sequence"/>
</dbReference>
<comment type="caution">
    <text evidence="1">The sequence shown here is derived from an EMBL/GenBank/DDBJ whole genome shotgun (WGS) entry which is preliminary data.</text>
</comment>
<evidence type="ECO:0000313" key="1">
    <source>
        <dbReference type="EMBL" id="PZX61139.1"/>
    </source>
</evidence>
<dbReference type="RefSeq" id="WP_086497930.1">
    <property type="nucleotide sequence ID" value="NZ_MSSV01000001.1"/>
</dbReference>
<evidence type="ECO:0000313" key="3">
    <source>
        <dbReference type="Proteomes" id="UP000249115"/>
    </source>
</evidence>
<dbReference type="EMBL" id="VORV01000002">
    <property type="protein sequence ID" value="TXD79267.1"/>
    <property type="molecule type" value="Genomic_DNA"/>
</dbReference>
<protein>
    <submittedName>
        <fullName evidence="1">Uncharacterized protein</fullName>
    </submittedName>
</protein>
<evidence type="ECO:0000313" key="2">
    <source>
        <dbReference type="EMBL" id="TXD79267.1"/>
    </source>
</evidence>
<evidence type="ECO:0000313" key="4">
    <source>
        <dbReference type="Proteomes" id="UP000321927"/>
    </source>
</evidence>
<reference evidence="2 4" key="2">
    <citation type="submission" date="2019-08" db="EMBL/GenBank/DDBJ databases">
        <title>Genome of Algoriphagus ratkowskyi IC026.</title>
        <authorList>
            <person name="Bowman J.P."/>
        </authorList>
    </citation>
    <scope>NUCLEOTIDE SEQUENCE [LARGE SCALE GENOMIC DNA]</scope>
    <source>
        <strain evidence="2 4">IC026</strain>
    </source>
</reference>
<accession>A0A2W7S2I3</accession>
<gene>
    <name evidence="2" type="ORF">ESW18_03245</name>
    <name evidence="1" type="ORF">LV84_00127</name>
</gene>
<reference evidence="1 3" key="1">
    <citation type="submission" date="2018-06" db="EMBL/GenBank/DDBJ databases">
        <title>Genomic Encyclopedia of Archaeal and Bacterial Type Strains, Phase II (KMG-II): from individual species to whole genera.</title>
        <authorList>
            <person name="Goeker M."/>
        </authorList>
    </citation>
    <scope>NUCLEOTIDE SEQUENCE [LARGE SCALE GENOMIC DNA]</scope>
    <source>
        <strain evidence="1 3">DSM 22686</strain>
    </source>
</reference>
<dbReference type="Proteomes" id="UP000249115">
    <property type="component" value="Unassembled WGS sequence"/>
</dbReference>
<sequence length="60" mass="6908">MKSFKQTVLFTLLLFIESYNLHAQVKPIFENGEAQIIPARKDSSNWIPLELFINTIKTGL</sequence>
<organism evidence="1 3">
    <name type="scientific">Algoriphagus ratkowskyi</name>
    <dbReference type="NCBI Taxonomy" id="57028"/>
    <lineage>
        <taxon>Bacteria</taxon>
        <taxon>Pseudomonadati</taxon>
        <taxon>Bacteroidota</taxon>
        <taxon>Cytophagia</taxon>
        <taxon>Cytophagales</taxon>
        <taxon>Cyclobacteriaceae</taxon>
        <taxon>Algoriphagus</taxon>
    </lineage>
</organism>
<keyword evidence="4" id="KW-1185">Reference proteome</keyword>